<evidence type="ECO:0000313" key="1">
    <source>
        <dbReference type="EMBL" id="KAG8011243.1"/>
    </source>
</evidence>
<evidence type="ECO:0000313" key="2">
    <source>
        <dbReference type="Proteomes" id="UP000805704"/>
    </source>
</evidence>
<organism evidence="1 2">
    <name type="scientific">Nibea albiflora</name>
    <name type="common">Yellow drum</name>
    <name type="synonym">Corvina albiflora</name>
    <dbReference type="NCBI Taxonomy" id="240163"/>
    <lineage>
        <taxon>Eukaryota</taxon>
        <taxon>Metazoa</taxon>
        <taxon>Chordata</taxon>
        <taxon>Craniata</taxon>
        <taxon>Vertebrata</taxon>
        <taxon>Euteleostomi</taxon>
        <taxon>Actinopterygii</taxon>
        <taxon>Neopterygii</taxon>
        <taxon>Teleostei</taxon>
        <taxon>Neoteleostei</taxon>
        <taxon>Acanthomorphata</taxon>
        <taxon>Eupercaria</taxon>
        <taxon>Sciaenidae</taxon>
        <taxon>Nibea</taxon>
    </lineage>
</organism>
<dbReference type="Proteomes" id="UP000805704">
    <property type="component" value="Chromosome 14"/>
</dbReference>
<sequence length="1040" mass="118556">MALLSVLTPVLAVILCLVIGFMLLNSRSTETTSSTSAGETKGTSKADFRPWVDQDLQDDTEITAKDDEGEDWVDSNEEEDLPHIPYSPPRYPKETMLQRSKDLYTLLNQRRSVRFISPEPVPREVIDNVIRTAGTCKCTGPSGAHTEPWTFVVVSDPETKHRIRQIVEEEEEVNYRQRMGDKWVNDLARLRTNWIKEYLDVAPYLVLIFKQTYGILPNGKKKTHYYNEISVSIACGILLAALQNVGLVTVTSTPLNCGPQLRLLLKRPANEKLLMLLPVGYPASDATVPDLKRKPLDDIMRGGKRSGGEEEGRPKRRYEMAGQQFQYDDSGNTFFYFLTSFVGLIVIPATYYLWPRDQNAEQLRLKSLRRVHGRCLWYRLRLMKSQQSIVPTLKKAALLFGWAVFLLLAYKVSKLDREYQEYNPYEVLNLDPGASLSEIKKQYRVLSLKFHPDKGGDEATFMRIAKAYAAHDRTGKYTVTPTAQEVTTSFGIALPAWIVDQKNSMLVLLVYGLAFMVILPVVVGTWWYRSIRYSGDQILINTTQLFMHFMYKTPNMNMKRLAMVLTAAFEFDPRSNKEATIRPTDNIEVPQLIRELGNINVKKKEPPFCYPYSLKARVLVLAHLARMDVSEELEEGFHAPRLVTIENCMKLTQMIVQGLQESKSPLLQLPHFEEEHLRYCISKKYKVRSLQDLVSLKDSDRRSMLRFLGEEKYDEVMAVLGSFPHITMDTKLQVLDDEDSNNITAGSIVTVTVTLTRKKMAEVFEKEQDSTPCLAEETTTTEDAQGDSKAKTKVWQNKSKGAKKTAKSKKKKLTKKKATPAPSKTKQANGNVAGNEVVVASTAAAKEEEDDASDKGSESDEGDANKDSPSERDEDSDKQSDTEVDEMAGDDEEEWEALQQSIQRRERALLETKSKVTHPVYSLYFPEEKQEWWWLYIADRRDQTLVSMPYHVCTLKDTEEVELKFPAPSKTGNYQYSVILRSDSYLGLDQIKPLKLEVHEAKAMLDNHPQWDIPDTEEEDEEQEDSDGIEESEDDDEDND</sequence>
<proteinExistence type="predicted"/>
<accession>A0ACB7F9W0</accession>
<dbReference type="EMBL" id="CM024802">
    <property type="protein sequence ID" value="KAG8011243.1"/>
    <property type="molecule type" value="Genomic_DNA"/>
</dbReference>
<gene>
    <name evidence="1" type="primary">SEC63</name>
    <name evidence="1" type="ORF">GBF38_005948</name>
</gene>
<reference evidence="1" key="1">
    <citation type="submission" date="2020-04" db="EMBL/GenBank/DDBJ databases">
        <title>A chromosome-scale assembly and high-density genetic map of the yellow drum (Nibea albiflora) genome.</title>
        <authorList>
            <person name="Xu D."/>
            <person name="Zhang W."/>
            <person name="Chen R."/>
            <person name="Tan P."/>
            <person name="Wang L."/>
            <person name="Song H."/>
            <person name="Tian L."/>
            <person name="Zhu Q."/>
            <person name="Wang B."/>
        </authorList>
    </citation>
    <scope>NUCLEOTIDE SEQUENCE</scope>
    <source>
        <strain evidence="1">ZJHYS-2018</strain>
    </source>
</reference>
<keyword evidence="2" id="KW-1185">Reference proteome</keyword>
<comment type="caution">
    <text evidence="1">The sequence shown here is derived from an EMBL/GenBank/DDBJ whole genome shotgun (WGS) entry which is preliminary data.</text>
</comment>
<protein>
    <submittedName>
        <fullName evidence="1">Translocation protein SEC63-like protein</fullName>
    </submittedName>
</protein>
<name>A0ACB7F9W0_NIBAL</name>